<dbReference type="EMBL" id="SUMG01000003">
    <property type="protein sequence ID" value="NBG87556.1"/>
    <property type="molecule type" value="Genomic_DNA"/>
</dbReference>
<dbReference type="InterPro" id="IPR010994">
    <property type="entry name" value="RuvA_2-like"/>
</dbReference>
<dbReference type="SUPFAM" id="SSF46785">
    <property type="entry name" value="Winged helix' DNA-binding domain"/>
    <property type="match status" value="1"/>
</dbReference>
<dbReference type="InterPro" id="IPR036388">
    <property type="entry name" value="WH-like_DNA-bd_sf"/>
</dbReference>
<dbReference type="RefSeq" id="WP_160719086.1">
    <property type="nucleotide sequence ID" value="NZ_SUMG01000003.1"/>
</dbReference>
<dbReference type="PANTHER" id="PTHR43022">
    <property type="entry name" value="PROTEIN SMF"/>
    <property type="match status" value="1"/>
</dbReference>
<evidence type="ECO:0000259" key="3">
    <source>
        <dbReference type="Pfam" id="PF17782"/>
    </source>
</evidence>
<dbReference type="Gene3D" id="3.40.50.450">
    <property type="match status" value="1"/>
</dbReference>
<dbReference type="Pfam" id="PF02481">
    <property type="entry name" value="DNA_processg_A"/>
    <property type="match status" value="1"/>
</dbReference>
<dbReference type="Pfam" id="PF17782">
    <property type="entry name" value="WHD_DprA"/>
    <property type="match status" value="1"/>
</dbReference>
<dbReference type="SUPFAM" id="SSF102405">
    <property type="entry name" value="MCP/YpsA-like"/>
    <property type="match status" value="1"/>
</dbReference>
<gene>
    <name evidence="4" type="primary">dprA</name>
    <name evidence="4" type="ORF">ISALK_03495</name>
</gene>
<accession>A0AA43XJL1</accession>
<organism evidence="4 5">
    <name type="scientific">Isachenkonia alkalipeptolytica</name>
    <dbReference type="NCBI Taxonomy" id="2565777"/>
    <lineage>
        <taxon>Bacteria</taxon>
        <taxon>Bacillati</taxon>
        <taxon>Bacillota</taxon>
        <taxon>Clostridia</taxon>
        <taxon>Eubacteriales</taxon>
        <taxon>Clostridiaceae</taxon>
        <taxon>Isachenkonia</taxon>
    </lineage>
</organism>
<dbReference type="NCBIfam" id="TIGR00732">
    <property type="entry name" value="dprA"/>
    <property type="match status" value="1"/>
</dbReference>
<comment type="similarity">
    <text evidence="1">Belongs to the DprA/Smf family.</text>
</comment>
<name>A0AA43XJL1_9CLOT</name>
<dbReference type="PANTHER" id="PTHR43022:SF1">
    <property type="entry name" value="PROTEIN SMF"/>
    <property type="match status" value="1"/>
</dbReference>
<feature type="domain" description="DprA winged helix" evidence="3">
    <location>
        <begin position="302"/>
        <end position="356"/>
    </location>
</feature>
<comment type="caution">
    <text evidence="4">The sequence shown here is derived from an EMBL/GenBank/DDBJ whole genome shotgun (WGS) entry which is preliminary data.</text>
</comment>
<evidence type="ECO:0000313" key="5">
    <source>
        <dbReference type="Proteomes" id="UP000449710"/>
    </source>
</evidence>
<dbReference type="Gene3D" id="1.10.10.10">
    <property type="entry name" value="Winged helix-like DNA-binding domain superfamily/Winged helix DNA-binding domain"/>
    <property type="match status" value="1"/>
</dbReference>
<dbReference type="Proteomes" id="UP000449710">
    <property type="component" value="Unassembled WGS sequence"/>
</dbReference>
<dbReference type="InterPro" id="IPR057666">
    <property type="entry name" value="DrpA_SLOG"/>
</dbReference>
<dbReference type="SUPFAM" id="SSF47781">
    <property type="entry name" value="RuvA domain 2-like"/>
    <property type="match status" value="1"/>
</dbReference>
<proteinExistence type="inferred from homology"/>
<dbReference type="AlphaFoldDB" id="A0AA43XJL1"/>
<dbReference type="InterPro" id="IPR036390">
    <property type="entry name" value="WH_DNA-bd_sf"/>
</dbReference>
<reference evidence="4 5" key="1">
    <citation type="submission" date="2019-04" db="EMBL/GenBank/DDBJ databases">
        <title>Isachenkonia alkalipeptolytica gen. nov. sp. nov. a new anaerobic, alkiliphilic organothrophic bacterium capable to reduce synthesized ferrihydrite isolated from a soda lake.</title>
        <authorList>
            <person name="Toshchakov S.V."/>
            <person name="Zavarzina D.G."/>
            <person name="Zhilina T.N."/>
            <person name="Kostrikina N.A."/>
            <person name="Kublanov I.V."/>
        </authorList>
    </citation>
    <scope>NUCLEOTIDE SEQUENCE [LARGE SCALE GENOMIC DNA]</scope>
    <source>
        <strain evidence="4 5">Z-1701</strain>
    </source>
</reference>
<keyword evidence="5" id="KW-1185">Reference proteome</keyword>
<dbReference type="GO" id="GO:0009294">
    <property type="term" value="P:DNA-mediated transformation"/>
    <property type="evidence" value="ECO:0007669"/>
    <property type="project" value="InterPro"/>
</dbReference>
<sequence length="362" mass="40481">MKKRDVYIWLSSIQGVSYGAVRKLEEYFGDIEEVWEAEGRDIYRALGKRSKSAVKIANLRSKEYWHKTREKLSALQVSTVTIADGNYPGKLKKIYDPPYVLFYKGELPGDRPTIGMVGARNATPYGKWAAKKFAKELTDRGVGVISGLALGIDTESHKGAVENRGYTLGVLGSGVDVAYPPTNHQLMENIQKQGCILSEFFLGEEPLKHHFPQRNRIISGLSDGIVVIEAGEKSGSLITVEYALEQGRDVFALPGNINCEKSRGTNRLIRDGAKVLVEVEDILAELPEGLSLPIKQQEEDILRDLSDSEVLVYRCLEKRPLDLDALYYRTKIDIQSLNILLTSLELKGYITRMPGKSFTVNR</sequence>
<dbReference type="InterPro" id="IPR041614">
    <property type="entry name" value="DprA_WH"/>
</dbReference>
<feature type="domain" description="Smf/DprA SLOG" evidence="2">
    <location>
        <begin position="79"/>
        <end position="286"/>
    </location>
</feature>
<dbReference type="InterPro" id="IPR003488">
    <property type="entry name" value="DprA"/>
</dbReference>
<evidence type="ECO:0000313" key="4">
    <source>
        <dbReference type="EMBL" id="NBG87556.1"/>
    </source>
</evidence>
<protein>
    <submittedName>
        <fullName evidence="4">DNA-protecting protein DprA</fullName>
    </submittedName>
</protein>
<evidence type="ECO:0000256" key="1">
    <source>
        <dbReference type="ARBA" id="ARBA00006525"/>
    </source>
</evidence>
<evidence type="ECO:0000259" key="2">
    <source>
        <dbReference type="Pfam" id="PF02481"/>
    </source>
</evidence>